<evidence type="ECO:0000259" key="1">
    <source>
        <dbReference type="Pfam" id="PF04233"/>
    </source>
</evidence>
<keyword evidence="3" id="KW-1185">Reference proteome</keyword>
<feature type="domain" description="Phage head morphogenesis" evidence="1">
    <location>
        <begin position="58"/>
        <end position="187"/>
    </location>
</feature>
<proteinExistence type="predicted"/>
<dbReference type="InterPro" id="IPR006528">
    <property type="entry name" value="Phage_head_morphogenesis_dom"/>
</dbReference>
<gene>
    <name evidence="2" type="ORF">Ppb6_04059</name>
</gene>
<dbReference type="AlphaFoldDB" id="A0A1C0TZ73"/>
<evidence type="ECO:0000313" key="3">
    <source>
        <dbReference type="Proteomes" id="UP000093476"/>
    </source>
</evidence>
<comment type="caution">
    <text evidence="2">The sequence shown here is derived from an EMBL/GenBank/DDBJ whole genome shotgun (WGS) entry which is preliminary data.</text>
</comment>
<accession>A0A1C0TZ73</accession>
<evidence type="ECO:0000313" key="2">
    <source>
        <dbReference type="EMBL" id="OCQ50961.1"/>
    </source>
</evidence>
<dbReference type="PATRIC" id="fig|286156.4.peg.4665"/>
<dbReference type="NCBIfam" id="TIGR01641">
    <property type="entry name" value="phageSPP1_gp7"/>
    <property type="match status" value="1"/>
</dbReference>
<dbReference type="STRING" id="286156.Ppb6_04059"/>
<protein>
    <submittedName>
        <fullName evidence="2">Phage Mu protein F like protein</fullName>
    </submittedName>
</protein>
<dbReference type="EMBL" id="LOMY01000187">
    <property type="protein sequence ID" value="OCQ50961.1"/>
    <property type="molecule type" value="Genomic_DNA"/>
</dbReference>
<dbReference type="RefSeq" id="WP_065824587.1">
    <property type="nucleotide sequence ID" value="NZ_CAWMQZ010000187.1"/>
</dbReference>
<sequence>MPQSVDLGIAAKLEPKLAVDYFRAKGYDINWNWQETDAAAHARAFTVAKAARMDILTTIRDEVDKALSQGTTERDFIKSLKPRLQEQGWWGKQIVVDGDGNAETVQLGSPARLATIYRTNLATAYQAGRYQQQLASTDTHPYWQYIAVIDKNTRKSHAAMHGRVFRFDDPIWNTLYPPNDWGCRCRVRALTAAQVKRMGLTVESSLGAVSTQLVETGIDKRTGEVYQSEVTTYRNGKQRMTTGAGWSSNAGQLAMGSDISIARKLIGLQSRELRQQVIQSLNNAPVRQNAFAQWVGQVLTQRRPGNNIQPLGFMTDDIAVAVEERTGKPAARVLAISEKDLVHADSLKHQKKGVALTMAEYQALPRVIANPSAVLWDKQNQNLLYIRSDDDLTIKTVVNAPWSVRKQPDALDVVINTYRVPLTELKKGVAGGNYELLKGAL</sequence>
<reference evidence="2 3" key="1">
    <citation type="submission" date="2015-12" db="EMBL/GenBank/DDBJ databases">
        <title>Genome comparisons provide insights into the role of secondary metabolites in the pathogenic phase of the Photorhabdus life cycle.</title>
        <authorList>
            <person name="Tobias N.J."/>
            <person name="Mishra B."/>
            <person name="Gupta D.K."/>
            <person name="Thines M."/>
            <person name="Stinear T.P."/>
            <person name="Bode H.B."/>
        </authorList>
    </citation>
    <scope>NUCLEOTIDE SEQUENCE [LARGE SCALE GENOMIC DNA]</scope>
    <source>
        <strain evidence="2 3">PB68.1</strain>
    </source>
</reference>
<organism evidence="2 3">
    <name type="scientific">Photorhabdus australis subsp. thailandensis</name>
    <dbReference type="NCBI Taxonomy" id="2805096"/>
    <lineage>
        <taxon>Bacteria</taxon>
        <taxon>Pseudomonadati</taxon>
        <taxon>Pseudomonadota</taxon>
        <taxon>Gammaproteobacteria</taxon>
        <taxon>Enterobacterales</taxon>
        <taxon>Morganellaceae</taxon>
        <taxon>Photorhabdus</taxon>
    </lineage>
</organism>
<dbReference type="Proteomes" id="UP000093476">
    <property type="component" value="Unassembled WGS sequence"/>
</dbReference>
<name>A0A1C0TZ73_9GAMM</name>
<dbReference type="Pfam" id="PF04233">
    <property type="entry name" value="Phage_Mu_F"/>
    <property type="match status" value="1"/>
</dbReference>